<evidence type="ECO:0000256" key="1">
    <source>
        <dbReference type="SAM" id="Phobius"/>
    </source>
</evidence>
<keyword evidence="1" id="KW-0812">Transmembrane</keyword>
<gene>
    <name evidence="2" type="ORF">L3049_00620</name>
</gene>
<feature type="transmembrane region" description="Helical" evidence="1">
    <location>
        <begin position="6"/>
        <end position="29"/>
    </location>
</feature>
<proteinExistence type="predicted"/>
<accession>A0ABT5VMK5</accession>
<protein>
    <recommendedName>
        <fullName evidence="4">DUF3592 domain-containing protein</fullName>
    </recommendedName>
</protein>
<evidence type="ECO:0008006" key="4">
    <source>
        <dbReference type="Google" id="ProtNLM"/>
    </source>
</evidence>
<dbReference type="Proteomes" id="UP001528920">
    <property type="component" value="Unassembled WGS sequence"/>
</dbReference>
<keyword evidence="3" id="KW-1185">Reference proteome</keyword>
<name>A0ABT5VMK5_9BACT</name>
<dbReference type="EMBL" id="JAKJSC010000001">
    <property type="protein sequence ID" value="MDE5416490.1"/>
    <property type="molecule type" value="Genomic_DNA"/>
</dbReference>
<evidence type="ECO:0000313" key="2">
    <source>
        <dbReference type="EMBL" id="MDE5416490.1"/>
    </source>
</evidence>
<comment type="caution">
    <text evidence="2">The sequence shown here is derived from an EMBL/GenBank/DDBJ whole genome shotgun (WGS) entry which is preliminary data.</text>
</comment>
<keyword evidence="1" id="KW-1133">Transmembrane helix</keyword>
<organism evidence="2 3">
    <name type="scientific">Paralabilibaculum antarcticum</name>
    <dbReference type="NCBI Taxonomy" id="2912572"/>
    <lineage>
        <taxon>Bacteria</taxon>
        <taxon>Pseudomonadati</taxon>
        <taxon>Bacteroidota</taxon>
        <taxon>Bacteroidia</taxon>
        <taxon>Marinilabiliales</taxon>
        <taxon>Marinifilaceae</taxon>
        <taxon>Paralabilibaculum</taxon>
    </lineage>
</organism>
<keyword evidence="1" id="KW-0472">Membrane</keyword>
<reference evidence="2 3" key="1">
    <citation type="submission" date="2022-01" db="EMBL/GenBank/DDBJ databases">
        <title>Labilibaculum sp. nov, a marine bacterium isolated from Antarctica.</title>
        <authorList>
            <person name="Dai W."/>
        </authorList>
    </citation>
    <scope>NUCLEOTIDE SEQUENCE [LARGE SCALE GENOMIC DNA]</scope>
    <source>
        <strain evidence="2 3">DW002</strain>
    </source>
</reference>
<evidence type="ECO:0000313" key="3">
    <source>
        <dbReference type="Proteomes" id="UP001528920"/>
    </source>
</evidence>
<dbReference type="RefSeq" id="WP_275107832.1">
    <property type="nucleotide sequence ID" value="NZ_JAKJSC010000001.1"/>
</dbReference>
<sequence>MTESQIGRNVVIGIISLIVLIWIIIPASLDIIRYKKLPKKGIYSIGVITHIIDDRHSAASVNFTFKYKNKIYTDFSKTDTYDRNLIGKRFFVLFLPNHPKTVKLLLDKPVPNDIENAPDEAWKQLP</sequence>